<comment type="caution">
    <text evidence="1">The sequence shown here is derived from an EMBL/GenBank/DDBJ whole genome shotgun (WGS) entry which is preliminary data.</text>
</comment>
<proteinExistence type="predicted"/>
<dbReference type="GO" id="GO:0004553">
    <property type="term" value="F:hydrolase activity, hydrolyzing O-glycosyl compounds"/>
    <property type="evidence" value="ECO:0007669"/>
    <property type="project" value="InterPro"/>
</dbReference>
<reference evidence="1 2" key="1">
    <citation type="submission" date="2013-05" db="EMBL/GenBank/DDBJ databases">
        <authorList>
            <person name="Richards V.P."/>
            <person name="Durkin S.A.S."/>
            <person name="Kim M."/>
            <person name="Pavinski Bitar P.D."/>
            <person name="Stanhope M.J."/>
            <person name="Town C.D."/>
            <person name="Venter J.C."/>
        </authorList>
    </citation>
    <scope>NUCLEOTIDE SEQUENCE [LARGE SCALE GENOMIC DNA]</scope>
    <source>
        <strain evidence="1 2">LMG 14747</strain>
    </source>
</reference>
<dbReference type="SUPFAM" id="SSF51445">
    <property type="entry name" value="(Trans)glycosidases"/>
    <property type="match status" value="1"/>
</dbReference>
<dbReference type="InterPro" id="IPR017853">
    <property type="entry name" value="GH"/>
</dbReference>
<dbReference type="InterPro" id="IPR001360">
    <property type="entry name" value="Glyco_hydro_1"/>
</dbReference>
<dbReference type="GO" id="GO:0005975">
    <property type="term" value="P:carbohydrate metabolic process"/>
    <property type="evidence" value="ECO:0007669"/>
    <property type="project" value="InterPro"/>
</dbReference>
<dbReference type="Proteomes" id="UP000018482">
    <property type="component" value="Unassembled WGS sequence"/>
</dbReference>
<dbReference type="EMBL" id="ANQC01000073">
    <property type="protein sequence ID" value="ESV54542.1"/>
    <property type="molecule type" value="Genomic_DNA"/>
</dbReference>
<dbReference type="AlphaFoldDB" id="V6Z0Z1"/>
<dbReference type="Gene3D" id="3.20.20.80">
    <property type="entry name" value="Glycosidases"/>
    <property type="match status" value="1"/>
</dbReference>
<dbReference type="Pfam" id="PF00232">
    <property type="entry name" value="Glyco_hydro_1"/>
    <property type="match status" value="1"/>
</dbReference>
<evidence type="ECO:0000313" key="2">
    <source>
        <dbReference type="Proteomes" id="UP000018482"/>
    </source>
</evidence>
<organism evidence="1 2">
    <name type="scientific">Streptococcus agalactiae LMG 14747</name>
    <dbReference type="NCBI Taxonomy" id="1154860"/>
    <lineage>
        <taxon>Bacteria</taxon>
        <taxon>Bacillati</taxon>
        <taxon>Bacillota</taxon>
        <taxon>Bacilli</taxon>
        <taxon>Lactobacillales</taxon>
        <taxon>Streptococcaceae</taxon>
        <taxon>Streptococcus</taxon>
    </lineage>
</organism>
<sequence length="32" mass="3825">MRHKTLNPFPENFFWEASTSAYQVEGAAPRRW</sequence>
<name>V6Z0Z1_STRAG</name>
<gene>
    <name evidence="1" type="ORF">SAG0136_04635</name>
</gene>
<protein>
    <submittedName>
        <fullName evidence="1">Uncharacterized protein</fullName>
    </submittedName>
</protein>
<accession>V6Z0Z1</accession>
<evidence type="ECO:0000313" key="1">
    <source>
        <dbReference type="EMBL" id="ESV54542.1"/>
    </source>
</evidence>